<evidence type="ECO:0000259" key="3">
    <source>
        <dbReference type="PROSITE" id="PS51371"/>
    </source>
</evidence>
<dbReference type="eggNOG" id="COG2905">
    <property type="taxonomic scope" value="Bacteria"/>
</dbReference>
<name>M2Z6W9_9PROT</name>
<evidence type="ECO:0000313" key="5">
    <source>
        <dbReference type="Proteomes" id="UP000011744"/>
    </source>
</evidence>
<dbReference type="Proteomes" id="UP000011744">
    <property type="component" value="Unassembled WGS sequence"/>
</dbReference>
<keyword evidence="5" id="KW-1185">Reference proteome</keyword>
<dbReference type="STRING" id="1244869.H261_10249"/>
<dbReference type="AlphaFoldDB" id="M2Z6W9"/>
<dbReference type="OrthoDB" id="9807125at2"/>
<evidence type="ECO:0000256" key="1">
    <source>
        <dbReference type="ARBA" id="ARBA00023122"/>
    </source>
</evidence>
<dbReference type="PROSITE" id="PS51371">
    <property type="entry name" value="CBS"/>
    <property type="match status" value="1"/>
</dbReference>
<dbReference type="PANTHER" id="PTHR43080">
    <property type="entry name" value="CBS DOMAIN-CONTAINING PROTEIN CBSX3, MITOCHONDRIAL"/>
    <property type="match status" value="1"/>
</dbReference>
<evidence type="ECO:0000256" key="2">
    <source>
        <dbReference type="PROSITE-ProRule" id="PRU00703"/>
    </source>
</evidence>
<evidence type="ECO:0000313" key="4">
    <source>
        <dbReference type="EMBL" id="EME70055.1"/>
    </source>
</evidence>
<dbReference type="PATRIC" id="fig|1244869.3.peg.2076"/>
<comment type="caution">
    <text evidence="4">The sequence shown here is derived from an EMBL/GenBank/DDBJ whole genome shotgun (WGS) entry which is preliminary data.</text>
</comment>
<dbReference type="InterPro" id="IPR051257">
    <property type="entry name" value="Diverse_CBS-Domain"/>
</dbReference>
<proteinExistence type="predicted"/>
<dbReference type="InterPro" id="IPR046342">
    <property type="entry name" value="CBS_dom_sf"/>
</dbReference>
<reference evidence="4 5" key="1">
    <citation type="journal article" date="2014" name="Genome Announc.">
        <title>Draft Genome Sequence of Magnetospirillum sp. Strain SO-1, a Freshwater Magnetotactic Bacterium Isolated from the Ol'khovka River, Russia.</title>
        <authorList>
            <person name="Grouzdev D.S."/>
            <person name="Dziuba M.V."/>
            <person name="Sukhacheva M.S."/>
            <person name="Mardanov A.V."/>
            <person name="Beletskiy A.V."/>
            <person name="Kuznetsov B.B."/>
            <person name="Skryabin K.G."/>
        </authorList>
    </citation>
    <scope>NUCLEOTIDE SEQUENCE [LARGE SCALE GENOMIC DNA]</scope>
    <source>
        <strain evidence="4 5">SO-1</strain>
    </source>
</reference>
<dbReference type="SUPFAM" id="SSF54631">
    <property type="entry name" value="CBS-domain pair"/>
    <property type="match status" value="1"/>
</dbReference>
<feature type="domain" description="CBS" evidence="3">
    <location>
        <begin position="77"/>
        <end position="130"/>
    </location>
</feature>
<dbReference type="EMBL" id="AONQ01000023">
    <property type="protein sequence ID" value="EME70055.1"/>
    <property type="molecule type" value="Genomic_DNA"/>
</dbReference>
<keyword evidence="1 2" id="KW-0129">CBS domain</keyword>
<gene>
    <name evidence="4" type="ORF">H261_10249</name>
</gene>
<dbReference type="PANTHER" id="PTHR43080:SF2">
    <property type="entry name" value="CBS DOMAIN-CONTAINING PROTEIN"/>
    <property type="match status" value="1"/>
</dbReference>
<dbReference type="Gene3D" id="3.10.580.10">
    <property type="entry name" value="CBS-domain"/>
    <property type="match status" value="1"/>
</dbReference>
<sequence>MMRISDVLADKGRTIHQIAPSVALREAAAVLLEKNIGALICADRVGGIVGILSERDVARAFARMGADLVTMSVGDAMSRDVVACAAGDSVEEILDIMTETRCRHIPVVKDGEVLGLVSIGDLVKAMKRGA</sequence>
<dbReference type="CDD" id="cd04623">
    <property type="entry name" value="CBS_pair_bac_euk"/>
    <property type="match status" value="1"/>
</dbReference>
<protein>
    <submittedName>
        <fullName evidence="4">CBS domain-containing protein</fullName>
    </submittedName>
</protein>
<dbReference type="InterPro" id="IPR000644">
    <property type="entry name" value="CBS_dom"/>
</dbReference>
<dbReference type="RefSeq" id="WP_008617022.1">
    <property type="nucleotide sequence ID" value="NZ_AONQ01000023.1"/>
</dbReference>
<organism evidence="4 5">
    <name type="scientific">Paramagnetospirillum caucaseum</name>
    <dbReference type="NCBI Taxonomy" id="1244869"/>
    <lineage>
        <taxon>Bacteria</taxon>
        <taxon>Pseudomonadati</taxon>
        <taxon>Pseudomonadota</taxon>
        <taxon>Alphaproteobacteria</taxon>
        <taxon>Rhodospirillales</taxon>
        <taxon>Magnetospirillaceae</taxon>
        <taxon>Paramagnetospirillum</taxon>
    </lineage>
</organism>
<accession>M2Z6W9</accession>
<dbReference type="Pfam" id="PF00571">
    <property type="entry name" value="CBS"/>
    <property type="match status" value="2"/>
</dbReference>
<dbReference type="InterPro" id="IPR044725">
    <property type="entry name" value="CBSX3_CBS_dom"/>
</dbReference>
<dbReference type="SMART" id="SM00116">
    <property type="entry name" value="CBS"/>
    <property type="match status" value="2"/>
</dbReference>